<accession>A0A484HBG6</accession>
<dbReference type="InterPro" id="IPR025641">
    <property type="entry name" value="DUF4340"/>
</dbReference>
<name>A0A484HBG6_9BACT</name>
<gene>
    <name evidence="2" type="ORF">EPICR_10030</name>
</gene>
<feature type="domain" description="DUF4340" evidence="1">
    <location>
        <begin position="97"/>
        <end position="290"/>
    </location>
</feature>
<sequence>MPSDPFFYEFIKKSVNKTRHTAGLEEALKPKTLLTLFVALCVAASAAWFFKSREDRRADPGFAGKRLIKGLDVNQIAQITLQAPDSHVELARGESAWTVKNRWDYPADFEKLTDFVKKLAGLKIGREFTGSDETLSRLSLLPPGQDGEKAPGRGTRAVFKNDSGDVMADLILGKTRSAQSGSGGHYVRLGEDSAVFLVDKSFRFLETDPAQWMDVRILDVPADEVERIDCFVRSKGKNRKRYSLKRPARGKPPELEGVAKSKKFQASKTDGIFKALAPLYIEDVADPGKKWGAAFDKKPFYAYRLYDGAVYTVRPGGPLSDQDERRYFKVEAAFPAPDKDATPDSARDAQRKKTAGGLSWTYVVSKWTADIFSPDPASYFEK</sequence>
<dbReference type="AlphaFoldDB" id="A0A484HBG6"/>
<dbReference type="EMBL" id="CAACVI010000001">
    <property type="protein sequence ID" value="VEN72531.1"/>
    <property type="molecule type" value="Genomic_DNA"/>
</dbReference>
<dbReference type="Pfam" id="PF14238">
    <property type="entry name" value="DUF4340"/>
    <property type="match status" value="1"/>
</dbReference>
<proteinExistence type="predicted"/>
<organism evidence="2">
    <name type="scientific">uncultured Desulfobacteraceae bacterium</name>
    <dbReference type="NCBI Taxonomy" id="218296"/>
    <lineage>
        <taxon>Bacteria</taxon>
        <taxon>Pseudomonadati</taxon>
        <taxon>Thermodesulfobacteriota</taxon>
        <taxon>Desulfobacteria</taxon>
        <taxon>Desulfobacterales</taxon>
        <taxon>Desulfobacteraceae</taxon>
        <taxon>environmental samples</taxon>
    </lineage>
</organism>
<reference evidence="2" key="1">
    <citation type="submission" date="2019-01" db="EMBL/GenBank/DDBJ databases">
        <authorList>
            <consortium name="Genoscope - CEA"/>
            <person name="William W."/>
        </authorList>
    </citation>
    <scope>NUCLEOTIDE SEQUENCE</scope>
    <source>
        <strain evidence="2">CR-1</strain>
    </source>
</reference>
<evidence type="ECO:0000259" key="1">
    <source>
        <dbReference type="Pfam" id="PF14238"/>
    </source>
</evidence>
<protein>
    <recommendedName>
        <fullName evidence="1">DUF4340 domain-containing protein</fullName>
    </recommendedName>
</protein>
<evidence type="ECO:0000313" key="2">
    <source>
        <dbReference type="EMBL" id="VEN72531.1"/>
    </source>
</evidence>